<dbReference type="RefSeq" id="WP_191834033.1">
    <property type="nucleotide sequence ID" value="NZ_JABARZ010000001.1"/>
</dbReference>
<dbReference type="Proteomes" id="UP000556611">
    <property type="component" value="Unassembled WGS sequence"/>
</dbReference>
<keyword evidence="2" id="KW-0812">Transmembrane</keyword>
<feature type="region of interest" description="Disordered" evidence="1">
    <location>
        <begin position="335"/>
        <end position="381"/>
    </location>
</feature>
<keyword evidence="4" id="KW-1185">Reference proteome</keyword>
<proteinExistence type="predicted"/>
<comment type="caution">
    <text evidence="3">The sequence shown here is derived from an EMBL/GenBank/DDBJ whole genome shotgun (WGS) entry which is preliminary data.</text>
</comment>
<reference evidence="3 4" key="1">
    <citation type="submission" date="2020-04" db="EMBL/GenBank/DDBJ databases">
        <title>MicrobeNet Type strains.</title>
        <authorList>
            <person name="Nicholson A.C."/>
        </authorList>
    </citation>
    <scope>NUCLEOTIDE SEQUENCE [LARGE SCALE GENOMIC DNA]</scope>
    <source>
        <strain evidence="3 4">ATCC BAA-330</strain>
    </source>
</reference>
<accession>A0ABX1L9C6</accession>
<keyword evidence="2" id="KW-1133">Transmembrane helix</keyword>
<dbReference type="EMBL" id="JABARZ010000001">
    <property type="protein sequence ID" value="NMD54085.1"/>
    <property type="molecule type" value="Genomic_DNA"/>
</dbReference>
<organism evidence="3 4">
    <name type="scientific">Tsukamurella columbiensis</name>
    <dbReference type="NCBI Taxonomy" id="128509"/>
    <lineage>
        <taxon>Bacteria</taxon>
        <taxon>Bacillati</taxon>
        <taxon>Actinomycetota</taxon>
        <taxon>Actinomycetes</taxon>
        <taxon>Mycobacteriales</taxon>
        <taxon>Tsukamurellaceae</taxon>
        <taxon>Tsukamurella</taxon>
    </lineage>
</organism>
<evidence type="ECO:0000313" key="4">
    <source>
        <dbReference type="Proteomes" id="UP000556611"/>
    </source>
</evidence>
<keyword evidence="2" id="KW-0472">Membrane</keyword>
<feature type="compositionally biased region" description="Low complexity" evidence="1">
    <location>
        <begin position="480"/>
        <end position="489"/>
    </location>
</feature>
<feature type="region of interest" description="Disordered" evidence="1">
    <location>
        <begin position="479"/>
        <end position="506"/>
    </location>
</feature>
<evidence type="ECO:0000256" key="2">
    <source>
        <dbReference type="SAM" id="Phobius"/>
    </source>
</evidence>
<dbReference type="InterPro" id="IPR025519">
    <property type="entry name" value="DUF4407"/>
</dbReference>
<dbReference type="Pfam" id="PF14362">
    <property type="entry name" value="DUF4407"/>
    <property type="match status" value="1"/>
</dbReference>
<evidence type="ECO:0000256" key="1">
    <source>
        <dbReference type="SAM" id="MobiDB-lite"/>
    </source>
</evidence>
<gene>
    <name evidence="3" type="ORF">HHU10_00440</name>
</gene>
<evidence type="ECO:0000313" key="3">
    <source>
        <dbReference type="EMBL" id="NMD54085.1"/>
    </source>
</evidence>
<sequence length="529" mass="54503">MTTVLVLAVLAALVTAAIGVAVAGPGRRAALPSRVLVLVLAGLVVGELVSMLALNGAIEDRLRADAERSAATAPAVRAAQADLDAAVADRAALDTAVTEASTRRDQALVVARCEYRPGPACPQTSITGVAGQGPETRTANQRLAAAQTDLDRATAARAKDAPGRDARVGTARTEAAAAREQAIAGADAGIGARWVALNGVTAHSLPAAALRIAIDLVCVVLALLPLLLRLWRGETVRDVRQRREVESERLAAAAQLAIERREHERRVALAIADDRPTAVLPALGGAQAGVAALQAAGFEPVAVTARRYVQDTPAVNDDFLPIAAAAEAASLRALGRPAADATPTGPRLGQPPADETPTGPLPVVGDTGADETPEPTDPITEEAAVPDETNLPARVDETAPAVPVREVVRTPNPFVPPVLDDAARTIAGFVRPLMPPIVARVLPGGGTRTVQQSYEEVEEVTFAMRRTRKVVVGTVEQSVPAPSADGAPGPASPPAPAEAPLDVAHEHVEALFGQGARELGQPGELPGRQ</sequence>
<protein>
    <submittedName>
        <fullName evidence="3">DUF4407 domain-containing protein</fullName>
    </submittedName>
</protein>
<name>A0ABX1L9C6_9ACTN</name>
<feature type="transmembrane region" description="Helical" evidence="2">
    <location>
        <begin position="33"/>
        <end position="54"/>
    </location>
</feature>